<gene>
    <name evidence="1" type="ORF">ABT39_MTgene678</name>
</gene>
<reference evidence="1" key="1">
    <citation type="journal article" date="2015" name="Genome Biol. Evol.">
        <title>Organellar Genomes of White Spruce (Picea glauca): Assembly and Annotation.</title>
        <authorList>
            <person name="Jackman S.D."/>
            <person name="Warren R.L."/>
            <person name="Gibb E.A."/>
            <person name="Vandervalk B.P."/>
            <person name="Mohamadi H."/>
            <person name="Chu J."/>
            <person name="Raymond A."/>
            <person name="Pleasance S."/>
            <person name="Coope R."/>
            <person name="Wildung M.R."/>
            <person name="Ritland C.E."/>
            <person name="Bousquet J."/>
            <person name="Jones S.J."/>
            <person name="Bohlmann J."/>
            <person name="Birol I."/>
        </authorList>
    </citation>
    <scope>NUCLEOTIDE SEQUENCE [LARGE SCALE GENOMIC DNA]</scope>
    <source>
        <tissue evidence="1">Flushing bud</tissue>
    </source>
</reference>
<comment type="caution">
    <text evidence="1">The sequence shown here is derived from an EMBL/GenBank/DDBJ whole genome shotgun (WGS) entry which is preliminary data.</text>
</comment>
<sequence>MRLLDDCATRGWCYLLLNLTQRGVALLLDKRKLLLVDWGKRNSNRDYTTGTASGDAYSQIGYGTGAGDLQRNLN</sequence>
<organism evidence="1">
    <name type="scientific">Picea glauca</name>
    <name type="common">White spruce</name>
    <name type="synonym">Pinus glauca</name>
    <dbReference type="NCBI Taxonomy" id="3330"/>
    <lineage>
        <taxon>Eukaryota</taxon>
        <taxon>Viridiplantae</taxon>
        <taxon>Streptophyta</taxon>
        <taxon>Embryophyta</taxon>
        <taxon>Tracheophyta</taxon>
        <taxon>Spermatophyta</taxon>
        <taxon>Pinopsida</taxon>
        <taxon>Pinidae</taxon>
        <taxon>Conifers I</taxon>
        <taxon>Pinales</taxon>
        <taxon>Pinaceae</taxon>
        <taxon>Picea</taxon>
    </lineage>
</organism>
<proteinExistence type="predicted"/>
<geneLocation type="mitochondrion" evidence="1"/>
<dbReference type="AlphaFoldDB" id="A0A101M4K1"/>
<keyword evidence="1" id="KW-0496">Mitochondrion</keyword>
<accession>A0A101M4K1</accession>
<dbReference type="EMBL" id="LKAM01000001">
    <property type="protein sequence ID" value="KUM50834.1"/>
    <property type="molecule type" value="Genomic_DNA"/>
</dbReference>
<evidence type="ECO:0000313" key="1">
    <source>
        <dbReference type="EMBL" id="KUM50834.1"/>
    </source>
</evidence>
<name>A0A101M4K1_PICGL</name>
<protein>
    <submittedName>
        <fullName evidence="1">Uncharacterized protein</fullName>
    </submittedName>
</protein>